<feature type="transmembrane region" description="Helical" evidence="1">
    <location>
        <begin position="21"/>
        <end position="41"/>
    </location>
</feature>
<evidence type="ECO:0000256" key="1">
    <source>
        <dbReference type="SAM" id="Phobius"/>
    </source>
</evidence>
<dbReference type="InterPro" id="IPR016566">
    <property type="entry name" value="UCP010219"/>
</dbReference>
<reference evidence="2 3" key="1">
    <citation type="submission" date="2018-10" db="EMBL/GenBank/DDBJ databases">
        <title>Marmoricola sp. 4Q3S-7 whole genome shotgun sequence.</title>
        <authorList>
            <person name="Li F."/>
        </authorList>
    </citation>
    <scope>NUCLEOTIDE SEQUENCE [LARGE SCALE GENOMIC DNA]</scope>
    <source>
        <strain evidence="2 3">4Q3S-7</strain>
    </source>
</reference>
<comment type="caution">
    <text evidence="2">The sequence shown here is derived from an EMBL/GenBank/DDBJ whole genome shotgun (WGS) entry which is preliminary data.</text>
</comment>
<feature type="transmembrane region" description="Helical" evidence="1">
    <location>
        <begin position="48"/>
        <end position="67"/>
    </location>
</feature>
<feature type="transmembrane region" description="Helical" evidence="1">
    <location>
        <begin position="165"/>
        <end position="192"/>
    </location>
</feature>
<dbReference type="EMBL" id="RDBE01000007">
    <property type="protein sequence ID" value="RLV49456.1"/>
    <property type="molecule type" value="Genomic_DNA"/>
</dbReference>
<organism evidence="2 3">
    <name type="scientific">Nocardioides mangrovicus</name>
    <dbReference type="NCBI Taxonomy" id="2478913"/>
    <lineage>
        <taxon>Bacteria</taxon>
        <taxon>Bacillati</taxon>
        <taxon>Actinomycetota</taxon>
        <taxon>Actinomycetes</taxon>
        <taxon>Propionibacteriales</taxon>
        <taxon>Nocardioidaceae</taxon>
        <taxon>Nocardioides</taxon>
    </lineage>
</organism>
<name>A0A3L8P245_9ACTN</name>
<accession>A0A3L8P245</accession>
<gene>
    <name evidence="2" type="ORF">D9V37_11885</name>
</gene>
<keyword evidence="1" id="KW-0472">Membrane</keyword>
<keyword evidence="1" id="KW-1133">Transmembrane helix</keyword>
<sequence length="202" mass="21439">MAEAAVPTLVFTVTFLLSKDLRFAVVLSLVCAGLLLVARLVQRQTPQFVLNALVGIGIGAFFAWRAARGGGDANDQALAYFLPGLIYNSVYAVLLVLSTVVRWPLVGFMVGSVTGDPTAWHDDPQVVRLCGRLTLLLAAPCLLRVVVQAPLYVAGRTGAMDPDAAVGVIAGAKLAMGWPLQVVALLGMVWLLTRNKTPRAEA</sequence>
<evidence type="ECO:0000313" key="2">
    <source>
        <dbReference type="EMBL" id="RLV49456.1"/>
    </source>
</evidence>
<evidence type="ECO:0000313" key="3">
    <source>
        <dbReference type="Proteomes" id="UP000281708"/>
    </source>
</evidence>
<proteinExistence type="predicted"/>
<dbReference type="Pfam" id="PF11361">
    <property type="entry name" value="DUF3159"/>
    <property type="match status" value="1"/>
</dbReference>
<dbReference type="Proteomes" id="UP000281708">
    <property type="component" value="Unassembled WGS sequence"/>
</dbReference>
<keyword evidence="1" id="KW-0812">Transmembrane</keyword>
<dbReference type="AlphaFoldDB" id="A0A3L8P245"/>
<keyword evidence="3" id="KW-1185">Reference proteome</keyword>
<protein>
    <submittedName>
        <fullName evidence="2">DUF3159 domain-containing protein</fullName>
    </submittedName>
</protein>
<dbReference type="OrthoDB" id="5244221at2"/>
<feature type="transmembrane region" description="Helical" evidence="1">
    <location>
        <begin position="133"/>
        <end position="153"/>
    </location>
</feature>
<feature type="transmembrane region" description="Helical" evidence="1">
    <location>
        <begin position="79"/>
        <end position="101"/>
    </location>
</feature>